<proteinExistence type="predicted"/>
<dbReference type="AlphaFoldDB" id="A0A0A8XWJ6"/>
<reference evidence="2" key="2">
    <citation type="journal article" date="2015" name="Data Brief">
        <title>Shoot transcriptome of the giant reed, Arundo donax.</title>
        <authorList>
            <person name="Barrero R.A."/>
            <person name="Guerrero F.D."/>
            <person name="Moolhuijzen P."/>
            <person name="Goolsby J.A."/>
            <person name="Tidwell J."/>
            <person name="Bellgard S.E."/>
            <person name="Bellgard M.I."/>
        </authorList>
    </citation>
    <scope>NUCLEOTIDE SEQUENCE</scope>
    <source>
        <tissue evidence="2">Shoot tissue taken approximately 20 cm above the soil surface</tissue>
    </source>
</reference>
<name>A0A0A8XWJ6_ARUDO</name>
<reference evidence="2" key="1">
    <citation type="submission" date="2014-09" db="EMBL/GenBank/DDBJ databases">
        <authorList>
            <person name="Magalhaes I.L.F."/>
            <person name="Oliveira U."/>
            <person name="Santos F.R."/>
            <person name="Vidigal T.H.D.A."/>
            <person name="Brescovit A.D."/>
            <person name="Santos A.J."/>
        </authorList>
    </citation>
    <scope>NUCLEOTIDE SEQUENCE</scope>
    <source>
        <tissue evidence="2">Shoot tissue taken approximately 20 cm above the soil surface</tissue>
    </source>
</reference>
<evidence type="ECO:0000313" key="2">
    <source>
        <dbReference type="EMBL" id="JAD18251.1"/>
    </source>
</evidence>
<keyword evidence="1" id="KW-0812">Transmembrane</keyword>
<keyword evidence="1" id="KW-0472">Membrane</keyword>
<keyword evidence="1" id="KW-1133">Transmembrane helix</keyword>
<feature type="transmembrane region" description="Helical" evidence="1">
    <location>
        <begin position="50"/>
        <end position="72"/>
    </location>
</feature>
<feature type="transmembrane region" description="Helical" evidence="1">
    <location>
        <begin position="6"/>
        <end position="29"/>
    </location>
</feature>
<evidence type="ECO:0000256" key="1">
    <source>
        <dbReference type="SAM" id="Phobius"/>
    </source>
</evidence>
<protein>
    <submittedName>
        <fullName evidence="2">Uncharacterized protein</fullName>
    </submittedName>
</protein>
<sequence>MILNTLHVAFMGFFCHYSFIIVIAENSYVQRKFLPNVRSLLCSMKPENCLILFTFVLCDVLICPKKAVILYLQICEMSPTLKYVFLLRTKVMIYSPLLRCK</sequence>
<organism evidence="2">
    <name type="scientific">Arundo donax</name>
    <name type="common">Giant reed</name>
    <name type="synonym">Donax arundinaceus</name>
    <dbReference type="NCBI Taxonomy" id="35708"/>
    <lineage>
        <taxon>Eukaryota</taxon>
        <taxon>Viridiplantae</taxon>
        <taxon>Streptophyta</taxon>
        <taxon>Embryophyta</taxon>
        <taxon>Tracheophyta</taxon>
        <taxon>Spermatophyta</taxon>
        <taxon>Magnoliopsida</taxon>
        <taxon>Liliopsida</taxon>
        <taxon>Poales</taxon>
        <taxon>Poaceae</taxon>
        <taxon>PACMAD clade</taxon>
        <taxon>Arundinoideae</taxon>
        <taxon>Arundineae</taxon>
        <taxon>Arundo</taxon>
    </lineage>
</organism>
<accession>A0A0A8XWJ6</accession>
<dbReference type="EMBL" id="GBRH01279644">
    <property type="protein sequence ID" value="JAD18251.1"/>
    <property type="molecule type" value="Transcribed_RNA"/>
</dbReference>